<evidence type="ECO:0000313" key="2">
    <source>
        <dbReference type="Proteomes" id="UP000593626"/>
    </source>
</evidence>
<name>A0A7S8CAT4_9BACI</name>
<dbReference type="KEGG" id="mcui:G8O30_06030"/>
<proteinExistence type="predicted"/>
<keyword evidence="2" id="KW-1185">Reference proteome</keyword>
<evidence type="ECO:0000313" key="1">
    <source>
        <dbReference type="EMBL" id="QPC46554.1"/>
    </source>
</evidence>
<dbReference type="Proteomes" id="UP000593626">
    <property type="component" value="Chromosome"/>
</dbReference>
<organism evidence="1 2">
    <name type="scientific">Mangrovibacillus cuniculi</name>
    <dbReference type="NCBI Taxonomy" id="2593652"/>
    <lineage>
        <taxon>Bacteria</taxon>
        <taxon>Bacillati</taxon>
        <taxon>Bacillota</taxon>
        <taxon>Bacilli</taxon>
        <taxon>Bacillales</taxon>
        <taxon>Bacillaceae</taxon>
        <taxon>Mangrovibacillus</taxon>
    </lineage>
</organism>
<dbReference type="EMBL" id="CP049742">
    <property type="protein sequence ID" value="QPC46554.1"/>
    <property type="molecule type" value="Genomic_DNA"/>
</dbReference>
<dbReference type="RefSeq" id="WP_239674078.1">
    <property type="nucleotide sequence ID" value="NZ_CP049742.1"/>
</dbReference>
<sequence>MRSLRGKLVASFIGVFIILLSVMGYQLWTFSSISKQQQEILTSDMPLLLQDEALRENVAERISVTRAYILYGDPVYKERFQQLTEQANKLQTTLTEKNPSEELTRLIALTTAFRDAVQKKSFLLMISVTLNKLKQIY</sequence>
<reference evidence="1 2" key="1">
    <citation type="submission" date="2019-07" db="EMBL/GenBank/DDBJ databases">
        <title>Genome sequence of 2 isolates from Red Sea Mangroves.</title>
        <authorList>
            <person name="Sefrji F."/>
            <person name="Michoud G."/>
            <person name="Merlino G."/>
            <person name="Daffonchio D."/>
        </authorList>
    </citation>
    <scope>NUCLEOTIDE SEQUENCE [LARGE SCALE GENOMIC DNA]</scope>
    <source>
        <strain evidence="1 2">R1DC41</strain>
    </source>
</reference>
<accession>A0A7S8CAT4</accession>
<evidence type="ECO:0008006" key="3">
    <source>
        <dbReference type="Google" id="ProtNLM"/>
    </source>
</evidence>
<protein>
    <recommendedName>
        <fullName evidence="3">Chemotaxis methyl-accepting receptor HlyB-like 4HB MCP domain-containing protein</fullName>
    </recommendedName>
</protein>
<dbReference type="AlphaFoldDB" id="A0A7S8CAT4"/>
<gene>
    <name evidence="1" type="ORF">G8O30_06030</name>
</gene>